<dbReference type="PANTHER" id="PTHR24221">
    <property type="entry name" value="ATP-BINDING CASSETTE SUB-FAMILY B"/>
    <property type="match status" value="1"/>
</dbReference>
<dbReference type="Gene3D" id="1.20.1560.10">
    <property type="entry name" value="ABC transporter type 1, transmembrane domain"/>
    <property type="match status" value="1"/>
</dbReference>
<dbReference type="AlphaFoldDB" id="A0AAD5YLT7"/>
<dbReference type="GO" id="GO:0006879">
    <property type="term" value="P:intracellular iron ion homeostasis"/>
    <property type="evidence" value="ECO:0007669"/>
    <property type="project" value="TreeGrafter"/>
</dbReference>
<dbReference type="SMART" id="SM00382">
    <property type="entry name" value="AAA"/>
    <property type="match status" value="1"/>
</dbReference>
<feature type="compositionally biased region" description="Pro residues" evidence="14">
    <location>
        <begin position="59"/>
        <end position="72"/>
    </location>
</feature>
<proteinExistence type="inferred from homology"/>
<evidence type="ECO:0000313" key="17">
    <source>
        <dbReference type="EMBL" id="KAJ3491536.1"/>
    </source>
</evidence>
<comment type="subunit">
    <text evidence="2">Homodimer.</text>
</comment>
<evidence type="ECO:0000256" key="4">
    <source>
        <dbReference type="ARBA" id="ARBA00022692"/>
    </source>
</evidence>
<keyword evidence="9" id="KW-1133">Transmembrane helix</keyword>
<dbReference type="GO" id="GO:0005743">
    <property type="term" value="C:mitochondrial inner membrane"/>
    <property type="evidence" value="ECO:0007669"/>
    <property type="project" value="UniProtKB-SubCell"/>
</dbReference>
<dbReference type="CDD" id="cd18582">
    <property type="entry name" value="ABC_6TM_ATM1_ABCB7"/>
    <property type="match status" value="1"/>
</dbReference>
<feature type="region of interest" description="Disordered" evidence="14">
    <location>
        <begin position="51"/>
        <end position="80"/>
    </location>
</feature>
<protein>
    <recommendedName>
        <fullName evidence="12">Iron-sulfur clusters transporter ATM1, mitochondrial</fullName>
    </recommendedName>
    <alternativeName>
        <fullName evidence="13">Iron-sulfur clusters transporter atm1, mitochondrial</fullName>
    </alternativeName>
</protein>
<dbReference type="Proteomes" id="UP001212997">
    <property type="component" value="Unassembled WGS sequence"/>
</dbReference>
<dbReference type="InterPro" id="IPR039421">
    <property type="entry name" value="Type_1_exporter"/>
</dbReference>
<evidence type="ECO:0000259" key="16">
    <source>
        <dbReference type="PROSITE" id="PS50929"/>
    </source>
</evidence>
<evidence type="ECO:0000256" key="11">
    <source>
        <dbReference type="ARBA" id="ARBA00024363"/>
    </source>
</evidence>
<dbReference type="PROSITE" id="PS50893">
    <property type="entry name" value="ABC_TRANSPORTER_2"/>
    <property type="match status" value="1"/>
</dbReference>
<organism evidence="17 18">
    <name type="scientific">Meripilus lineatus</name>
    <dbReference type="NCBI Taxonomy" id="2056292"/>
    <lineage>
        <taxon>Eukaryota</taxon>
        <taxon>Fungi</taxon>
        <taxon>Dikarya</taxon>
        <taxon>Basidiomycota</taxon>
        <taxon>Agaricomycotina</taxon>
        <taxon>Agaricomycetes</taxon>
        <taxon>Polyporales</taxon>
        <taxon>Meripilaceae</taxon>
        <taxon>Meripilus</taxon>
    </lineage>
</organism>
<dbReference type="PROSITE" id="PS50929">
    <property type="entry name" value="ABC_TM1F"/>
    <property type="match status" value="1"/>
</dbReference>
<keyword evidence="7" id="KW-0067">ATP-binding</keyword>
<evidence type="ECO:0000256" key="8">
    <source>
        <dbReference type="ARBA" id="ARBA00022967"/>
    </source>
</evidence>
<evidence type="ECO:0000256" key="5">
    <source>
        <dbReference type="ARBA" id="ARBA00022741"/>
    </source>
</evidence>
<evidence type="ECO:0000256" key="3">
    <source>
        <dbReference type="ARBA" id="ARBA00022448"/>
    </source>
</evidence>
<evidence type="ECO:0000259" key="15">
    <source>
        <dbReference type="PROSITE" id="PS50893"/>
    </source>
</evidence>
<accession>A0AAD5YLT7</accession>
<dbReference type="GO" id="GO:0016887">
    <property type="term" value="F:ATP hydrolysis activity"/>
    <property type="evidence" value="ECO:0007669"/>
    <property type="project" value="InterPro"/>
</dbReference>
<comment type="similarity">
    <text evidence="11">Belongs to the ABC transporter superfamily. ABCB family. Heavy Metal importer (TC 3.A.1.210) subfamily.</text>
</comment>
<evidence type="ECO:0000256" key="6">
    <source>
        <dbReference type="ARBA" id="ARBA00022792"/>
    </source>
</evidence>
<gene>
    <name evidence="17" type="ORF">NLI96_g673</name>
</gene>
<keyword evidence="8" id="KW-1278">Translocase</keyword>
<evidence type="ECO:0000256" key="7">
    <source>
        <dbReference type="ARBA" id="ARBA00022840"/>
    </source>
</evidence>
<name>A0AAD5YLT7_9APHY</name>
<sequence length="712" mass="79022">MNLLCSRYCVPNLRTLSRLSRLNRVPRVPQGLLSQYRPIRSKALLSTSTRSLQQQVVPSPQPPSNPSTPNKPLPAQDLGGEGVQITHSEQRKKDWRIIKLLLVNIWPPNDWGTRGRVILGFGLLISGKVPLLFKNIIDTLNIPVTADSAVWVVAGSLVLGYGAARIGATLFGELLNATFASVGQRAIRKVARETFEHILNLDLKFHLTRHTGGLTRAIDRGTKGITFILQAIVFRIIPTAFEISLVCGILTYKFGWDFAAITAVTMAAYTWFTVRTTSWRTRFRREANVADNKAATVAVDSLINYEAVKNFNNEKYEIGQYDKHLKSYEKSSIKIATSLAYLNSGQNVIFSTALTAMMFLAAQGVIQGTMTVGDLVMVNQLVFQLSLPLNFLGTIYREMRQSLLDMEVLFNLQTQNQPPKDIPGAKPLALTGGSIRFENVNFAYHPDRPIFRDLSFTIPAGKKVAFVGPSGCGKSTIVRLLYRFYTPSSGQIYIDNQNIHHLQLDSVRKAIGVVPQDTPLFHSDVMHNIRYGRLSASDEEVIEAAKKAHVHEAVMRLPETYGTKVGERGLMISGGEKQRLAVARVLLKDPPILFFDEATSALDAHTETELMKNINSLLQEKSRTSIFIAHRLRTVVEADLIVVLREGKVIEQGTHEELMRLGGLYHSMWVEQASDAFFESEKDSDLPESAVEGEVPVKAEEISGVAAAPKAT</sequence>
<evidence type="ECO:0000256" key="2">
    <source>
        <dbReference type="ARBA" id="ARBA00011738"/>
    </source>
</evidence>
<dbReference type="FunFam" id="3.40.50.300:FF:000186">
    <property type="entry name" value="ATP-binding cassette sub-family B member 7, mitochondrial"/>
    <property type="match status" value="1"/>
</dbReference>
<dbReference type="GO" id="GO:0140466">
    <property type="term" value="P:iron-sulfur cluster export from the mitochondrion"/>
    <property type="evidence" value="ECO:0007669"/>
    <property type="project" value="UniProtKB-ARBA"/>
</dbReference>
<feature type="domain" description="ABC transporter" evidence="15">
    <location>
        <begin position="435"/>
        <end position="671"/>
    </location>
</feature>
<dbReference type="PANTHER" id="PTHR24221:SF402">
    <property type="entry name" value="IRON-SULFUR CLUSTERS TRANSPORTER ABCB7, MITOCHONDRIAL"/>
    <property type="match status" value="1"/>
</dbReference>
<keyword evidence="10" id="KW-0472">Membrane</keyword>
<evidence type="ECO:0000256" key="12">
    <source>
        <dbReference type="ARBA" id="ARBA00039906"/>
    </source>
</evidence>
<dbReference type="Pfam" id="PF00005">
    <property type="entry name" value="ABC_tran"/>
    <property type="match status" value="1"/>
</dbReference>
<evidence type="ECO:0000256" key="1">
    <source>
        <dbReference type="ARBA" id="ARBA00004448"/>
    </source>
</evidence>
<comment type="subcellular location">
    <subcellularLocation>
        <location evidence="1">Mitochondrion inner membrane</location>
        <topology evidence="1">Multi-pass membrane protein</topology>
    </subcellularLocation>
</comment>
<keyword evidence="5" id="KW-0547">Nucleotide-binding</keyword>
<keyword evidence="4" id="KW-0812">Transmembrane</keyword>
<dbReference type="InterPro" id="IPR003593">
    <property type="entry name" value="AAA+_ATPase"/>
</dbReference>
<evidence type="ECO:0000256" key="9">
    <source>
        <dbReference type="ARBA" id="ARBA00022989"/>
    </source>
</evidence>
<evidence type="ECO:0000256" key="13">
    <source>
        <dbReference type="ARBA" id="ARBA00040792"/>
    </source>
</evidence>
<dbReference type="EMBL" id="JANAWD010000011">
    <property type="protein sequence ID" value="KAJ3491536.1"/>
    <property type="molecule type" value="Genomic_DNA"/>
</dbReference>
<dbReference type="InterPro" id="IPR017871">
    <property type="entry name" value="ABC_transporter-like_CS"/>
</dbReference>
<keyword evidence="3" id="KW-0813">Transport</keyword>
<keyword evidence="6" id="KW-0496">Mitochondrion</keyword>
<dbReference type="SUPFAM" id="SSF52540">
    <property type="entry name" value="P-loop containing nucleoside triphosphate hydrolases"/>
    <property type="match status" value="1"/>
</dbReference>
<evidence type="ECO:0000256" key="14">
    <source>
        <dbReference type="SAM" id="MobiDB-lite"/>
    </source>
</evidence>
<keyword evidence="18" id="KW-1185">Reference proteome</keyword>
<evidence type="ECO:0000313" key="18">
    <source>
        <dbReference type="Proteomes" id="UP001212997"/>
    </source>
</evidence>
<dbReference type="Pfam" id="PF00664">
    <property type="entry name" value="ABC_membrane"/>
    <property type="match status" value="1"/>
</dbReference>
<dbReference type="FunFam" id="1.20.1560.10:FF:000004">
    <property type="entry name" value="ATP-binding cassette sub-family B member 7"/>
    <property type="match status" value="1"/>
</dbReference>
<evidence type="ECO:0000256" key="10">
    <source>
        <dbReference type="ARBA" id="ARBA00023136"/>
    </source>
</evidence>
<dbReference type="InterPro" id="IPR027417">
    <property type="entry name" value="P-loop_NTPase"/>
</dbReference>
<dbReference type="GO" id="GO:0005524">
    <property type="term" value="F:ATP binding"/>
    <property type="evidence" value="ECO:0007669"/>
    <property type="project" value="UniProtKB-KW"/>
</dbReference>
<comment type="caution">
    <text evidence="17">The sequence shown here is derived from an EMBL/GenBank/DDBJ whole genome shotgun (WGS) entry which is preliminary data.</text>
</comment>
<feature type="domain" description="ABC transmembrane type-1" evidence="16">
    <location>
        <begin position="129"/>
        <end position="401"/>
    </location>
</feature>
<dbReference type="Gene3D" id="3.40.50.300">
    <property type="entry name" value="P-loop containing nucleotide triphosphate hydrolases"/>
    <property type="match status" value="1"/>
</dbReference>
<dbReference type="InterPro" id="IPR036640">
    <property type="entry name" value="ABC1_TM_sf"/>
</dbReference>
<dbReference type="SUPFAM" id="SSF90123">
    <property type="entry name" value="ABC transporter transmembrane region"/>
    <property type="match status" value="1"/>
</dbReference>
<dbReference type="InterPro" id="IPR011527">
    <property type="entry name" value="ABC1_TM_dom"/>
</dbReference>
<reference evidence="17" key="1">
    <citation type="submission" date="2022-07" db="EMBL/GenBank/DDBJ databases">
        <title>Genome Sequence of Physisporinus lineatus.</title>
        <authorList>
            <person name="Buettner E."/>
        </authorList>
    </citation>
    <scope>NUCLEOTIDE SEQUENCE</scope>
    <source>
        <strain evidence="17">VT162</strain>
    </source>
</reference>
<dbReference type="PROSITE" id="PS00211">
    <property type="entry name" value="ABC_TRANSPORTER_1"/>
    <property type="match status" value="1"/>
</dbReference>
<dbReference type="InterPro" id="IPR003439">
    <property type="entry name" value="ABC_transporter-like_ATP-bd"/>
</dbReference>
<dbReference type="CDD" id="cd03253">
    <property type="entry name" value="ABCC_ATM1_transporter"/>
    <property type="match status" value="1"/>
</dbReference>
<keyword evidence="6" id="KW-0999">Mitochondrion inner membrane</keyword>
<dbReference type="GO" id="GO:0140359">
    <property type="term" value="F:ABC-type transporter activity"/>
    <property type="evidence" value="ECO:0007669"/>
    <property type="project" value="InterPro"/>
</dbReference>